<evidence type="ECO:0000256" key="3">
    <source>
        <dbReference type="ARBA" id="ARBA00023125"/>
    </source>
</evidence>
<dbReference type="GO" id="GO:0006355">
    <property type="term" value="P:regulation of DNA-templated transcription"/>
    <property type="evidence" value="ECO:0007669"/>
    <property type="project" value="InterPro"/>
</dbReference>
<dbReference type="Gene3D" id="1.10.10.10">
    <property type="entry name" value="Winged helix-like DNA-binding domain superfamily/Winged helix DNA-binding domain"/>
    <property type="match status" value="1"/>
</dbReference>
<dbReference type="Gene3D" id="6.10.250.690">
    <property type="match status" value="1"/>
</dbReference>
<dbReference type="SMART" id="SM00862">
    <property type="entry name" value="Trans_reg_C"/>
    <property type="match status" value="1"/>
</dbReference>
<dbReference type="CDD" id="cd00383">
    <property type="entry name" value="trans_reg_C"/>
    <property type="match status" value="1"/>
</dbReference>
<feature type="domain" description="Response regulatory" evidence="5">
    <location>
        <begin position="24"/>
        <end position="138"/>
    </location>
</feature>
<dbReference type="GO" id="GO:0032993">
    <property type="term" value="C:protein-DNA complex"/>
    <property type="evidence" value="ECO:0007669"/>
    <property type="project" value="TreeGrafter"/>
</dbReference>
<dbReference type="Pfam" id="PF00486">
    <property type="entry name" value="Trans_reg_C"/>
    <property type="match status" value="1"/>
</dbReference>
<proteinExistence type="predicted"/>
<dbReference type="SUPFAM" id="SSF52172">
    <property type="entry name" value="CheY-like"/>
    <property type="match status" value="1"/>
</dbReference>
<evidence type="ECO:0000256" key="2">
    <source>
        <dbReference type="ARBA" id="ARBA00023015"/>
    </source>
</evidence>
<sequence>MTNREDSDQPQSYLRSTDGVAPIRVLVVDDEPDLADLVSTALRFDGCRTATAGDADEAMRVARELRPDIAVLDMMMPGDDGIRLLARLRAEHPDLPAVFLTARGDTRDCIAGLRAGADDYIAKPFSLEELLARLQAVLRRTGRLDERGAVLTVADLSLDELTREVRRGDELVDLTPTEFDLLRFLMQNARAVVSKAQILDRVWHYDFSGRSNIVEQYVGYLRRKVDAEREPLIHTVRGVGYVIRAPRPGDSSG</sequence>
<dbReference type="Gene3D" id="3.40.50.2300">
    <property type="match status" value="1"/>
</dbReference>
<dbReference type="PANTHER" id="PTHR48111:SF28">
    <property type="entry name" value="TRANSCRIPTIONAL REGULATORY PROTEIN TCRX-RELATED"/>
    <property type="match status" value="1"/>
</dbReference>
<dbReference type="GO" id="GO:0000976">
    <property type="term" value="F:transcription cis-regulatory region binding"/>
    <property type="evidence" value="ECO:0007669"/>
    <property type="project" value="TreeGrafter"/>
</dbReference>
<keyword evidence="4" id="KW-0804">Transcription</keyword>
<evidence type="ECO:0000259" key="5">
    <source>
        <dbReference type="PROSITE" id="PS50110"/>
    </source>
</evidence>
<dbReference type="GO" id="GO:0005829">
    <property type="term" value="C:cytosol"/>
    <property type="evidence" value="ECO:0007669"/>
    <property type="project" value="TreeGrafter"/>
</dbReference>
<feature type="domain" description="OmpR/PhoB-type" evidence="6">
    <location>
        <begin position="148"/>
        <end position="245"/>
    </location>
</feature>
<dbReference type="AlphaFoldDB" id="A0A6J7BNC7"/>
<evidence type="ECO:0000313" key="7">
    <source>
        <dbReference type="EMBL" id="CAB4847206.1"/>
    </source>
</evidence>
<dbReference type="InterPro" id="IPR036388">
    <property type="entry name" value="WH-like_DNA-bd_sf"/>
</dbReference>
<dbReference type="EMBL" id="CAFBIZ010000030">
    <property type="protein sequence ID" value="CAB4847206.1"/>
    <property type="molecule type" value="Genomic_DNA"/>
</dbReference>
<dbReference type="InterPro" id="IPR001789">
    <property type="entry name" value="Sig_transdc_resp-reg_receiver"/>
</dbReference>
<dbReference type="PROSITE" id="PS51755">
    <property type="entry name" value="OMPR_PHOB"/>
    <property type="match status" value="1"/>
</dbReference>
<dbReference type="InterPro" id="IPR001867">
    <property type="entry name" value="OmpR/PhoB-type_DNA-bd"/>
</dbReference>
<gene>
    <name evidence="7" type="ORF">UFOPK3268_00377</name>
</gene>
<dbReference type="PANTHER" id="PTHR48111">
    <property type="entry name" value="REGULATOR OF RPOS"/>
    <property type="match status" value="1"/>
</dbReference>
<accession>A0A6J7BNC7</accession>
<name>A0A6J7BNC7_9ZZZZ</name>
<dbReference type="PROSITE" id="PS50110">
    <property type="entry name" value="RESPONSE_REGULATORY"/>
    <property type="match status" value="1"/>
</dbReference>
<keyword evidence="2" id="KW-0805">Transcription regulation</keyword>
<dbReference type="SMART" id="SM00448">
    <property type="entry name" value="REC"/>
    <property type="match status" value="1"/>
</dbReference>
<protein>
    <submittedName>
        <fullName evidence="7">Unannotated protein</fullName>
    </submittedName>
</protein>
<evidence type="ECO:0000256" key="1">
    <source>
        <dbReference type="ARBA" id="ARBA00022553"/>
    </source>
</evidence>
<dbReference type="Pfam" id="PF00072">
    <property type="entry name" value="Response_reg"/>
    <property type="match status" value="1"/>
</dbReference>
<keyword evidence="3" id="KW-0238">DNA-binding</keyword>
<organism evidence="7">
    <name type="scientific">freshwater metagenome</name>
    <dbReference type="NCBI Taxonomy" id="449393"/>
    <lineage>
        <taxon>unclassified sequences</taxon>
        <taxon>metagenomes</taxon>
        <taxon>ecological metagenomes</taxon>
    </lineage>
</organism>
<dbReference type="FunFam" id="1.10.10.10:FF:000005">
    <property type="entry name" value="Two-component system response regulator"/>
    <property type="match status" value="1"/>
</dbReference>
<dbReference type="InterPro" id="IPR011006">
    <property type="entry name" value="CheY-like_superfamily"/>
</dbReference>
<keyword evidence="1" id="KW-0597">Phosphoprotein</keyword>
<dbReference type="GO" id="GO:0000156">
    <property type="term" value="F:phosphorelay response regulator activity"/>
    <property type="evidence" value="ECO:0007669"/>
    <property type="project" value="TreeGrafter"/>
</dbReference>
<reference evidence="7" key="1">
    <citation type="submission" date="2020-05" db="EMBL/GenBank/DDBJ databases">
        <authorList>
            <person name="Chiriac C."/>
            <person name="Salcher M."/>
            <person name="Ghai R."/>
            <person name="Kavagutti S V."/>
        </authorList>
    </citation>
    <scope>NUCLEOTIDE SEQUENCE</scope>
</reference>
<dbReference type="InterPro" id="IPR039420">
    <property type="entry name" value="WalR-like"/>
</dbReference>
<evidence type="ECO:0000259" key="6">
    <source>
        <dbReference type="PROSITE" id="PS51755"/>
    </source>
</evidence>
<evidence type="ECO:0000256" key="4">
    <source>
        <dbReference type="ARBA" id="ARBA00023163"/>
    </source>
</evidence>